<sequence length="60" mass="6510">MSNSGTILTFILVSFCFAIILILKKDTLPPQIKRYLAISAIVMVAVSFVLVLVSFFGAGM</sequence>
<dbReference type="Proteomes" id="UP001596044">
    <property type="component" value="Unassembled WGS sequence"/>
</dbReference>
<keyword evidence="3" id="KW-1185">Reference proteome</keyword>
<dbReference type="RefSeq" id="WP_270880047.1">
    <property type="nucleotide sequence ID" value="NZ_JAQFVF010000027.1"/>
</dbReference>
<accession>A0ABW0KER2</accession>
<gene>
    <name evidence="2" type="ORF">ACFPOG_26445</name>
</gene>
<feature type="transmembrane region" description="Helical" evidence="1">
    <location>
        <begin position="6"/>
        <end position="23"/>
    </location>
</feature>
<keyword evidence="1" id="KW-0472">Membrane</keyword>
<name>A0ABW0KER2_9BACL</name>
<keyword evidence="1" id="KW-1133">Transmembrane helix</keyword>
<evidence type="ECO:0008006" key="4">
    <source>
        <dbReference type="Google" id="ProtNLM"/>
    </source>
</evidence>
<evidence type="ECO:0000313" key="3">
    <source>
        <dbReference type="Proteomes" id="UP001596044"/>
    </source>
</evidence>
<keyword evidence="1" id="KW-0812">Transmembrane</keyword>
<comment type="caution">
    <text evidence="2">The sequence shown here is derived from an EMBL/GenBank/DDBJ whole genome shotgun (WGS) entry which is preliminary data.</text>
</comment>
<reference evidence="3" key="1">
    <citation type="journal article" date="2019" name="Int. J. Syst. Evol. Microbiol.">
        <title>The Global Catalogue of Microorganisms (GCM) 10K type strain sequencing project: providing services to taxonomists for standard genome sequencing and annotation.</title>
        <authorList>
            <consortium name="The Broad Institute Genomics Platform"/>
            <consortium name="The Broad Institute Genome Sequencing Center for Infectious Disease"/>
            <person name="Wu L."/>
            <person name="Ma J."/>
        </authorList>
    </citation>
    <scope>NUCLEOTIDE SEQUENCE [LARGE SCALE GENOMIC DNA]</scope>
    <source>
        <strain evidence="3">KACC 11904</strain>
    </source>
</reference>
<protein>
    <recommendedName>
        <fullName evidence="4">Signal transduction histidine kinase</fullName>
    </recommendedName>
</protein>
<dbReference type="EMBL" id="JBHSMJ010000040">
    <property type="protein sequence ID" value="MFC5451745.1"/>
    <property type="molecule type" value="Genomic_DNA"/>
</dbReference>
<organism evidence="2 3">
    <name type="scientific">Paenibacillus aestuarii</name>
    <dbReference type="NCBI Taxonomy" id="516965"/>
    <lineage>
        <taxon>Bacteria</taxon>
        <taxon>Bacillati</taxon>
        <taxon>Bacillota</taxon>
        <taxon>Bacilli</taxon>
        <taxon>Bacillales</taxon>
        <taxon>Paenibacillaceae</taxon>
        <taxon>Paenibacillus</taxon>
    </lineage>
</organism>
<evidence type="ECO:0000313" key="2">
    <source>
        <dbReference type="EMBL" id="MFC5451745.1"/>
    </source>
</evidence>
<evidence type="ECO:0000256" key="1">
    <source>
        <dbReference type="SAM" id="Phobius"/>
    </source>
</evidence>
<feature type="transmembrane region" description="Helical" evidence="1">
    <location>
        <begin position="35"/>
        <end position="58"/>
    </location>
</feature>
<proteinExistence type="predicted"/>